<comment type="caution">
    <text evidence="2">The sequence shown here is derived from an EMBL/GenBank/DDBJ whole genome shotgun (WGS) entry which is preliminary data.</text>
</comment>
<dbReference type="EMBL" id="BDSP01000259">
    <property type="protein sequence ID" value="GAX27720.1"/>
    <property type="molecule type" value="Genomic_DNA"/>
</dbReference>
<evidence type="ECO:0000256" key="1">
    <source>
        <dbReference type="SAM" id="MobiDB-lite"/>
    </source>
</evidence>
<gene>
    <name evidence="2" type="ORF">FisN_13Hh182</name>
</gene>
<dbReference type="InParanoid" id="A0A1Z5KN07"/>
<dbReference type="OrthoDB" id="10655151at2759"/>
<evidence type="ECO:0000313" key="3">
    <source>
        <dbReference type="Proteomes" id="UP000198406"/>
    </source>
</evidence>
<feature type="region of interest" description="Disordered" evidence="1">
    <location>
        <begin position="1"/>
        <end position="141"/>
    </location>
</feature>
<reference evidence="2 3" key="1">
    <citation type="journal article" date="2015" name="Plant Cell">
        <title>Oil accumulation by the oleaginous diatom Fistulifera solaris as revealed by the genome and transcriptome.</title>
        <authorList>
            <person name="Tanaka T."/>
            <person name="Maeda Y."/>
            <person name="Veluchamy A."/>
            <person name="Tanaka M."/>
            <person name="Abida H."/>
            <person name="Marechal E."/>
            <person name="Bowler C."/>
            <person name="Muto M."/>
            <person name="Sunaga Y."/>
            <person name="Tanaka M."/>
            <person name="Yoshino T."/>
            <person name="Taniguchi T."/>
            <person name="Fukuda Y."/>
            <person name="Nemoto M."/>
            <person name="Matsumoto M."/>
            <person name="Wong P.S."/>
            <person name="Aburatani S."/>
            <person name="Fujibuchi W."/>
        </authorList>
    </citation>
    <scope>NUCLEOTIDE SEQUENCE [LARGE SCALE GENOMIC DNA]</scope>
    <source>
        <strain evidence="2 3">JPCC DA0580</strain>
    </source>
</reference>
<protein>
    <submittedName>
        <fullName evidence="2">Uncharacterized protein</fullName>
    </submittedName>
</protein>
<feature type="region of interest" description="Disordered" evidence="1">
    <location>
        <begin position="294"/>
        <end position="384"/>
    </location>
</feature>
<sequence length="384" mass="42015">MTEEAVGKTVGEQDAAKVTEALKNIDNPQQQHQKTHDREKVQDLPAGSSTINSEKPKQEKESDPIPPFTAAAQTVPTIVAETVSKKRKLSDASATNNPTPAVRKATEPISAQQVQKQTPQRFSTHTPPPPAQQTPQTQSNQHSFDLEDYSIIPQTVRDLLTLLQLYGALTAGQLEYNLPVNNSPSLIQDVLEVLVCIGLVQKVQEEDESKPPRYCVNRGVPRADAVNLPVLQHEIFAAHRQANRSFERTKLLQTALQDDNSNPKEILQKLLHDYPEIQQDPVYMTALRQCHVDAPTSSSTGEKVRKKAATSTTPKQRKVTPSTKAESKVVAAKDATNKSPFLTVSKSTAEPKSSTTPVPDATNKESIQTTTKATMPLSDGVSQS</sequence>
<evidence type="ECO:0000313" key="2">
    <source>
        <dbReference type="EMBL" id="GAX27720.1"/>
    </source>
</evidence>
<proteinExistence type="predicted"/>
<feature type="compositionally biased region" description="Basic and acidic residues" evidence="1">
    <location>
        <begin position="54"/>
        <end position="63"/>
    </location>
</feature>
<dbReference type="AlphaFoldDB" id="A0A1Z5KN07"/>
<dbReference type="Proteomes" id="UP000198406">
    <property type="component" value="Unassembled WGS sequence"/>
</dbReference>
<feature type="compositionally biased region" description="Polar residues" evidence="1">
    <location>
        <begin position="337"/>
        <end position="357"/>
    </location>
</feature>
<accession>A0A1Z5KN07</accession>
<organism evidence="2 3">
    <name type="scientific">Fistulifera solaris</name>
    <name type="common">Oleaginous diatom</name>
    <dbReference type="NCBI Taxonomy" id="1519565"/>
    <lineage>
        <taxon>Eukaryota</taxon>
        <taxon>Sar</taxon>
        <taxon>Stramenopiles</taxon>
        <taxon>Ochrophyta</taxon>
        <taxon>Bacillariophyta</taxon>
        <taxon>Bacillariophyceae</taxon>
        <taxon>Bacillariophycidae</taxon>
        <taxon>Naviculales</taxon>
        <taxon>Naviculaceae</taxon>
        <taxon>Fistulifera</taxon>
    </lineage>
</organism>
<feature type="compositionally biased region" description="Polar residues" evidence="1">
    <location>
        <begin position="309"/>
        <end position="324"/>
    </location>
</feature>
<feature type="compositionally biased region" description="Polar residues" evidence="1">
    <location>
        <begin position="364"/>
        <end position="373"/>
    </location>
</feature>
<name>A0A1Z5KN07_FISSO</name>
<feature type="compositionally biased region" description="Polar residues" evidence="1">
    <location>
        <begin position="109"/>
        <end position="123"/>
    </location>
</feature>
<keyword evidence="3" id="KW-1185">Reference proteome</keyword>